<reference evidence="4" key="1">
    <citation type="submission" date="2022-07" db="EMBL/GenBank/DDBJ databases">
        <title>Sphingomonas sp. nov., a novel bacterium isolated from the north slope of the Mount Everest.</title>
        <authorList>
            <person name="Cui X."/>
            <person name="Liu Y."/>
        </authorList>
    </citation>
    <scope>NUCLEOTIDE SEQUENCE</scope>
    <source>
        <strain evidence="4">S5-59</strain>
    </source>
</reference>
<dbReference type="EMBL" id="CP101740">
    <property type="protein sequence ID" value="UUL82062.1"/>
    <property type="molecule type" value="Genomic_DNA"/>
</dbReference>
<feature type="chain" id="PRO_5045071388" evidence="2">
    <location>
        <begin position="22"/>
        <end position="312"/>
    </location>
</feature>
<dbReference type="PROSITE" id="PS51318">
    <property type="entry name" value="TAT"/>
    <property type="match status" value="1"/>
</dbReference>
<dbReference type="PIRSF" id="PIRSF006241">
    <property type="entry name" value="HyI"/>
    <property type="match status" value="1"/>
</dbReference>
<dbReference type="InterPro" id="IPR050417">
    <property type="entry name" value="Sugar_Epim/Isomerase"/>
</dbReference>
<gene>
    <name evidence="4" type="ORF">NMP03_12835</name>
</gene>
<evidence type="ECO:0000256" key="2">
    <source>
        <dbReference type="SAM" id="SignalP"/>
    </source>
</evidence>
<evidence type="ECO:0000313" key="4">
    <source>
        <dbReference type="EMBL" id="UUL82062.1"/>
    </source>
</evidence>
<accession>A0ABY5L5L0</accession>
<name>A0ABY5L5L0_9SPHN</name>
<proteinExistence type="predicted"/>
<dbReference type="InterPro" id="IPR036237">
    <property type="entry name" value="Xyl_isomerase-like_sf"/>
</dbReference>
<keyword evidence="5" id="KW-1185">Reference proteome</keyword>
<evidence type="ECO:0000313" key="5">
    <source>
        <dbReference type="Proteomes" id="UP001058533"/>
    </source>
</evidence>
<dbReference type="InterPro" id="IPR013022">
    <property type="entry name" value="Xyl_isomerase-like_TIM-brl"/>
</dbReference>
<dbReference type="RefSeq" id="WP_256505835.1">
    <property type="nucleotide sequence ID" value="NZ_CP101740.1"/>
</dbReference>
<sequence>MKLSRRSVLAAGAIGAAGAGAAAVGSGIGGGSGIRGGQNRATFSLKYAPHEGSFKSRGNRLEQIAYAADQGFTAWEDNEAAGRSVADQNAMARALRQRGMTMGVFVASMPRWADFRPVLGGNDDADRDRFLADIRASVDVAKRLDARHATIVTGFVDRRLPIELQTARVIDVLRRAADLYAPHNITMVMEPLNTLVNHPGVFMTTIPQGFAVARAINSPAIKVLADLYHEQIQAGNLINTLGACWNEIGYIQFGDNPGRNEPGSGEINYQNVVRWLRAKRFGGVIGMEHGNSVEGRAGEDRLVAAYRAIDAA</sequence>
<protein>
    <submittedName>
        <fullName evidence="4">TIM barrel protein</fullName>
    </submittedName>
</protein>
<dbReference type="InterPro" id="IPR006311">
    <property type="entry name" value="TAT_signal"/>
</dbReference>
<evidence type="ECO:0000259" key="3">
    <source>
        <dbReference type="Pfam" id="PF01261"/>
    </source>
</evidence>
<dbReference type="InterPro" id="IPR026040">
    <property type="entry name" value="HyI-like"/>
</dbReference>
<dbReference type="SUPFAM" id="SSF51658">
    <property type="entry name" value="Xylose isomerase-like"/>
    <property type="match status" value="1"/>
</dbReference>
<dbReference type="Pfam" id="PF01261">
    <property type="entry name" value="AP_endonuc_2"/>
    <property type="match status" value="1"/>
</dbReference>
<feature type="domain" description="Xylose isomerase-like TIM barrel" evidence="3">
    <location>
        <begin position="64"/>
        <end position="293"/>
    </location>
</feature>
<keyword evidence="1" id="KW-0413">Isomerase</keyword>
<dbReference type="Proteomes" id="UP001058533">
    <property type="component" value="Chromosome"/>
</dbReference>
<evidence type="ECO:0000256" key="1">
    <source>
        <dbReference type="ARBA" id="ARBA00023235"/>
    </source>
</evidence>
<feature type="signal peptide" evidence="2">
    <location>
        <begin position="1"/>
        <end position="21"/>
    </location>
</feature>
<dbReference type="Gene3D" id="3.20.20.150">
    <property type="entry name" value="Divalent-metal-dependent TIM barrel enzymes"/>
    <property type="match status" value="1"/>
</dbReference>
<keyword evidence="2" id="KW-0732">Signal</keyword>
<organism evidence="4 5">
    <name type="scientific">Sphingomonas qomolangmaensis</name>
    <dbReference type="NCBI Taxonomy" id="2918765"/>
    <lineage>
        <taxon>Bacteria</taxon>
        <taxon>Pseudomonadati</taxon>
        <taxon>Pseudomonadota</taxon>
        <taxon>Alphaproteobacteria</taxon>
        <taxon>Sphingomonadales</taxon>
        <taxon>Sphingomonadaceae</taxon>
        <taxon>Sphingomonas</taxon>
    </lineage>
</organism>
<dbReference type="PANTHER" id="PTHR43489">
    <property type="entry name" value="ISOMERASE"/>
    <property type="match status" value="1"/>
</dbReference>